<evidence type="ECO:0000259" key="6">
    <source>
        <dbReference type="PROSITE" id="PS50011"/>
    </source>
</evidence>
<dbReference type="PANTHER" id="PTHR24355">
    <property type="entry name" value="G PROTEIN-COUPLED RECEPTOR KINASE/RIBOSOMAL PROTEIN S6 KINASE"/>
    <property type="match status" value="1"/>
</dbReference>
<dbReference type="GO" id="GO:0004674">
    <property type="term" value="F:protein serine/threonine kinase activity"/>
    <property type="evidence" value="ECO:0007669"/>
    <property type="project" value="UniProtKB-KW"/>
</dbReference>
<comment type="caution">
    <text evidence="7">The sequence shown here is derived from an EMBL/GenBank/DDBJ whole genome shotgun (WGS) entry which is preliminary data.</text>
</comment>
<evidence type="ECO:0000256" key="4">
    <source>
        <dbReference type="ARBA" id="ARBA00022777"/>
    </source>
</evidence>
<dbReference type="InterPro" id="IPR011009">
    <property type="entry name" value="Kinase-like_dom_sf"/>
</dbReference>
<sequence length="171" mass="19588">MEYRNDEKDIKPDNILLDEIGHFHITDFNIATVLEDSPLATSMSGTKPYIAPEIFDCAMELCVGYSYAVDWWSLGVVAYEMLRGTRPFDIHSNTSIQDVRILFQMGLECPRSWSEQMVDLISKLLCVSPGLRVSNLVELKQIKCLQRYDVDAVIQRLYRPPFQPPVRSLGK</sequence>
<evidence type="ECO:0000256" key="1">
    <source>
        <dbReference type="ARBA" id="ARBA00022527"/>
    </source>
</evidence>
<dbReference type="Pfam" id="PF00069">
    <property type="entry name" value="Pkinase"/>
    <property type="match status" value="1"/>
</dbReference>
<keyword evidence="4" id="KW-0418">Kinase</keyword>
<feature type="domain" description="Protein kinase" evidence="6">
    <location>
        <begin position="1"/>
        <end position="145"/>
    </location>
</feature>
<keyword evidence="1" id="KW-0723">Serine/threonine-protein kinase</keyword>
<dbReference type="EMBL" id="JABFTP020000021">
    <property type="protein sequence ID" value="KAL3268491.1"/>
    <property type="molecule type" value="Genomic_DNA"/>
</dbReference>
<evidence type="ECO:0000313" key="8">
    <source>
        <dbReference type="Proteomes" id="UP001516400"/>
    </source>
</evidence>
<keyword evidence="5" id="KW-0067">ATP-binding</keyword>
<dbReference type="SMART" id="SM00220">
    <property type="entry name" value="S_TKc"/>
    <property type="match status" value="1"/>
</dbReference>
<reference evidence="7 8" key="1">
    <citation type="journal article" date="2021" name="BMC Biol.">
        <title>Horizontally acquired antibacterial genes associated with adaptive radiation of ladybird beetles.</title>
        <authorList>
            <person name="Li H.S."/>
            <person name="Tang X.F."/>
            <person name="Huang Y.H."/>
            <person name="Xu Z.Y."/>
            <person name="Chen M.L."/>
            <person name="Du X.Y."/>
            <person name="Qiu B.Y."/>
            <person name="Chen P.T."/>
            <person name="Zhang W."/>
            <person name="Slipinski A."/>
            <person name="Escalona H.E."/>
            <person name="Waterhouse R.M."/>
            <person name="Zwick A."/>
            <person name="Pang H."/>
        </authorList>
    </citation>
    <scope>NUCLEOTIDE SEQUENCE [LARGE SCALE GENOMIC DNA]</scope>
    <source>
        <strain evidence="7">SYSU2018</strain>
    </source>
</reference>
<protein>
    <recommendedName>
        <fullName evidence="6">Protein kinase domain-containing protein</fullName>
    </recommendedName>
</protein>
<dbReference type="Proteomes" id="UP001516400">
    <property type="component" value="Unassembled WGS sequence"/>
</dbReference>
<dbReference type="PANTHER" id="PTHR24355:SF30">
    <property type="entry name" value="SERINE_THREONINE-PROTEIN KINASE 32B ISOFORM X1"/>
    <property type="match status" value="1"/>
</dbReference>
<keyword evidence="8" id="KW-1185">Reference proteome</keyword>
<keyword evidence="3" id="KW-0547">Nucleotide-binding</keyword>
<evidence type="ECO:0000256" key="2">
    <source>
        <dbReference type="ARBA" id="ARBA00022679"/>
    </source>
</evidence>
<organism evidence="7 8">
    <name type="scientific">Cryptolaemus montrouzieri</name>
    <dbReference type="NCBI Taxonomy" id="559131"/>
    <lineage>
        <taxon>Eukaryota</taxon>
        <taxon>Metazoa</taxon>
        <taxon>Ecdysozoa</taxon>
        <taxon>Arthropoda</taxon>
        <taxon>Hexapoda</taxon>
        <taxon>Insecta</taxon>
        <taxon>Pterygota</taxon>
        <taxon>Neoptera</taxon>
        <taxon>Endopterygota</taxon>
        <taxon>Coleoptera</taxon>
        <taxon>Polyphaga</taxon>
        <taxon>Cucujiformia</taxon>
        <taxon>Coccinelloidea</taxon>
        <taxon>Coccinellidae</taxon>
        <taxon>Scymninae</taxon>
        <taxon>Scymnini</taxon>
        <taxon>Cryptolaemus</taxon>
    </lineage>
</organism>
<keyword evidence="2" id="KW-0808">Transferase</keyword>
<proteinExistence type="predicted"/>
<evidence type="ECO:0000313" key="7">
    <source>
        <dbReference type="EMBL" id="KAL3268491.1"/>
    </source>
</evidence>
<gene>
    <name evidence="7" type="ORF">HHI36_007602</name>
</gene>
<evidence type="ECO:0000256" key="3">
    <source>
        <dbReference type="ARBA" id="ARBA00022741"/>
    </source>
</evidence>
<dbReference type="Gene3D" id="1.10.510.10">
    <property type="entry name" value="Transferase(Phosphotransferase) domain 1"/>
    <property type="match status" value="1"/>
</dbReference>
<dbReference type="PROSITE" id="PS50011">
    <property type="entry name" value="PROTEIN_KINASE_DOM"/>
    <property type="match status" value="1"/>
</dbReference>
<accession>A0ABD2MQ16</accession>
<dbReference type="GO" id="GO:0005524">
    <property type="term" value="F:ATP binding"/>
    <property type="evidence" value="ECO:0007669"/>
    <property type="project" value="UniProtKB-KW"/>
</dbReference>
<name>A0ABD2MQ16_9CUCU</name>
<dbReference type="SUPFAM" id="SSF56112">
    <property type="entry name" value="Protein kinase-like (PK-like)"/>
    <property type="match status" value="1"/>
</dbReference>
<dbReference type="InterPro" id="IPR000719">
    <property type="entry name" value="Prot_kinase_dom"/>
</dbReference>
<dbReference type="AlphaFoldDB" id="A0ABD2MQ16"/>
<evidence type="ECO:0000256" key="5">
    <source>
        <dbReference type="ARBA" id="ARBA00022840"/>
    </source>
</evidence>